<evidence type="ECO:0000313" key="2">
    <source>
        <dbReference type="EMBL" id="KAJ7195751.1"/>
    </source>
</evidence>
<accession>A0AAD6Y0U0</accession>
<keyword evidence="1" id="KW-0472">Membrane</keyword>
<organism evidence="2 3">
    <name type="scientific">Mycena pura</name>
    <dbReference type="NCBI Taxonomy" id="153505"/>
    <lineage>
        <taxon>Eukaryota</taxon>
        <taxon>Fungi</taxon>
        <taxon>Dikarya</taxon>
        <taxon>Basidiomycota</taxon>
        <taxon>Agaricomycotina</taxon>
        <taxon>Agaricomycetes</taxon>
        <taxon>Agaricomycetidae</taxon>
        <taxon>Agaricales</taxon>
        <taxon>Marasmiineae</taxon>
        <taxon>Mycenaceae</taxon>
        <taxon>Mycena</taxon>
    </lineage>
</organism>
<proteinExistence type="predicted"/>
<dbReference type="Proteomes" id="UP001219525">
    <property type="component" value="Unassembled WGS sequence"/>
</dbReference>
<sequence>MPVTTFMLIELSSLRSIESGIAYSFIILLVLCSFIPLIIKDTLSWEDIHNGLVYVLVLASGITPTLLLVRVAMGTSISDIQNSMLPQDREAARIRRFPGYSRPACRDLSKIRHRLRGQLSEDLGCFRGVACIDPGG</sequence>
<name>A0AAD6Y0U0_9AGAR</name>
<evidence type="ECO:0000313" key="3">
    <source>
        <dbReference type="Proteomes" id="UP001219525"/>
    </source>
</evidence>
<dbReference type="EMBL" id="JARJCW010000088">
    <property type="protein sequence ID" value="KAJ7195751.1"/>
    <property type="molecule type" value="Genomic_DNA"/>
</dbReference>
<keyword evidence="1" id="KW-0812">Transmembrane</keyword>
<gene>
    <name evidence="2" type="ORF">GGX14DRAFT_403716</name>
</gene>
<protein>
    <submittedName>
        <fullName evidence="2">Uncharacterized protein</fullName>
    </submittedName>
</protein>
<keyword evidence="3" id="KW-1185">Reference proteome</keyword>
<feature type="transmembrane region" description="Helical" evidence="1">
    <location>
        <begin position="20"/>
        <end position="39"/>
    </location>
</feature>
<comment type="caution">
    <text evidence="2">The sequence shown here is derived from an EMBL/GenBank/DDBJ whole genome shotgun (WGS) entry which is preliminary data.</text>
</comment>
<keyword evidence="1" id="KW-1133">Transmembrane helix</keyword>
<dbReference type="AlphaFoldDB" id="A0AAD6Y0U0"/>
<evidence type="ECO:0000256" key="1">
    <source>
        <dbReference type="SAM" id="Phobius"/>
    </source>
</evidence>
<reference evidence="2" key="1">
    <citation type="submission" date="2023-03" db="EMBL/GenBank/DDBJ databases">
        <title>Massive genome expansion in bonnet fungi (Mycena s.s.) driven by repeated elements and novel gene families across ecological guilds.</title>
        <authorList>
            <consortium name="Lawrence Berkeley National Laboratory"/>
            <person name="Harder C.B."/>
            <person name="Miyauchi S."/>
            <person name="Viragh M."/>
            <person name="Kuo A."/>
            <person name="Thoen E."/>
            <person name="Andreopoulos B."/>
            <person name="Lu D."/>
            <person name="Skrede I."/>
            <person name="Drula E."/>
            <person name="Henrissat B."/>
            <person name="Morin E."/>
            <person name="Kohler A."/>
            <person name="Barry K."/>
            <person name="LaButti K."/>
            <person name="Morin E."/>
            <person name="Salamov A."/>
            <person name="Lipzen A."/>
            <person name="Mereny Z."/>
            <person name="Hegedus B."/>
            <person name="Baldrian P."/>
            <person name="Stursova M."/>
            <person name="Weitz H."/>
            <person name="Taylor A."/>
            <person name="Grigoriev I.V."/>
            <person name="Nagy L.G."/>
            <person name="Martin F."/>
            <person name="Kauserud H."/>
        </authorList>
    </citation>
    <scope>NUCLEOTIDE SEQUENCE</scope>
    <source>
        <strain evidence="2">9144</strain>
    </source>
</reference>
<feature type="transmembrane region" description="Helical" evidence="1">
    <location>
        <begin position="51"/>
        <end position="73"/>
    </location>
</feature>